<feature type="binding site" evidence="4">
    <location>
        <position position="420"/>
    </location>
    <ligand>
        <name>thiamine diphosphate</name>
        <dbReference type="ChEBI" id="CHEBI:58937"/>
    </ligand>
</feature>
<feature type="binding site" evidence="2 3">
    <location>
        <position position="156"/>
    </location>
    <ligand>
        <name>ADP</name>
        <dbReference type="ChEBI" id="CHEBI:456216"/>
    </ligand>
</feature>
<keyword evidence="2 3" id="KW-0479">Metal-binding</keyword>
<feature type="binding site" evidence="2 3">
    <location>
        <position position="445"/>
    </location>
    <ligand>
        <name>Mg(2+)</name>
        <dbReference type="ChEBI" id="CHEBI:18420"/>
    </ligand>
</feature>
<evidence type="ECO:0007829" key="2">
    <source>
        <dbReference type="PDB" id="8VZA"/>
    </source>
</evidence>
<dbReference type="PDB" id="8VZB">
    <property type="method" value="X-ray"/>
    <property type="resolution" value="1.98 A"/>
    <property type="chains" value="A/B/C/D=1-554"/>
</dbReference>
<proteinExistence type="evidence at protein level"/>
<feature type="binding site" evidence="2 3">
    <location>
        <position position="299"/>
    </location>
    <ligand>
        <name>ADP</name>
        <dbReference type="ChEBI" id="CHEBI:456216"/>
    </ligand>
</feature>
<accession>A0ACD6B9U9</accession>
<feature type="binding site" evidence="4">
    <location>
        <position position="394"/>
    </location>
    <ligand>
        <name>thiamine diphosphate</name>
        <dbReference type="ChEBI" id="CHEBI:58937"/>
    </ligand>
</feature>
<feature type="binding site" evidence="4">
    <location>
        <position position="445"/>
    </location>
    <ligand>
        <name>thiamine diphosphate</name>
        <dbReference type="ChEBI" id="CHEBI:58937"/>
    </ligand>
</feature>
<keyword evidence="1" id="KW-0456">Lyase</keyword>
<feature type="binding site" evidence="4">
    <location>
        <position position="393"/>
    </location>
    <ligand>
        <name>thiamine diphosphate</name>
        <dbReference type="ChEBI" id="CHEBI:58937"/>
    </ligand>
</feature>
<feature type="binding site" evidence="4">
    <location>
        <position position="418"/>
    </location>
    <ligand>
        <name>thiamine diphosphate</name>
        <dbReference type="ChEBI" id="CHEBI:58937"/>
    </ligand>
</feature>
<keyword evidence="2 3" id="KW-0547">Nucleotide-binding</keyword>
<keyword evidence="2 3" id="KW-0002">3D-structure</keyword>
<evidence type="ECO:0007829" key="3">
    <source>
        <dbReference type="PDB" id="8VZB"/>
    </source>
</evidence>
<feature type="binding site" evidence="4">
    <location>
        <position position="446"/>
    </location>
    <ligand>
        <name>thiamine diphosphate</name>
        <dbReference type="ChEBI" id="CHEBI:58937"/>
    </ligand>
</feature>
<feature type="binding site" evidence="4">
    <location>
        <position position="476"/>
    </location>
    <ligand>
        <name>thiamine diphosphate</name>
        <dbReference type="ChEBI" id="CHEBI:58937"/>
    </ligand>
</feature>
<feature type="binding site" evidence="2 3">
    <location>
        <position position="216"/>
    </location>
    <ligand>
        <name>ADP</name>
        <dbReference type="ChEBI" id="CHEBI:456216"/>
    </ligand>
</feature>
<sequence length="554" mass="59183">MAKSEGKVNGATLMARALQQQGVQYMFGIVGFPVIPIAIAAQREGITYIGMRNEQSASYAAQAASYLTGRPQACLVVSGPGVVHALAGLANAQVNCWPMLLIGGASAIEQNGMGAFQEERQVLLASPLCKYAHQVERPERIPYYVEQAVRSALFGRPGAAYLDMPDDVILGEVEEAAVRPAATVGEPPRSLAPQENIEAALDALQSAKRPLVIVGKGMAWSRAENEVRQFIERTRLPFLATPMGKGVMPDDHPLSVGGARSHALQEADLVFLLGARFNWILHFGLPPRYSKDVRVIQLDLSAEEIGNNRQAEVALVGDGKAIVGQLNQALSSRQWFYPAETPWREAIAAKIAGNQAAVAPMIADNTSPMNYYRVYRDIAARLPRNAIIVGEGANTMDIGRTQMPNFEPRSRLDAGSYGTMGIGLGFAVAAAAVHPGRPVIAVQGDSAFGFSGMEFETAARYGMPIKVIILNNGGIGMGSPAPRDGQPGMPHALSHDARYERIAEAFGGAGFYVTDSAELGPALDAAMAFKGPAIVNIKIAATADRKPQQFNWHG</sequence>
<dbReference type="PDB" id="8VZC">
    <property type="method" value="X-ray"/>
    <property type="resolution" value="1.72 A"/>
    <property type="chains" value="A/B/C/D=1-554"/>
</dbReference>
<reference evidence="1" key="1">
    <citation type="journal article" date="2018" name="Nat. Biotechnol.">
        <title>A standardized bacterial taxonomy based on genome phylogeny substantially revises the tree of life.</title>
        <authorList>
            <person name="Parks D.H."/>
            <person name="Chuvochina M."/>
            <person name="Waite D.W."/>
            <person name="Rinke C."/>
            <person name="Skarshewski A."/>
            <person name="Chaumeil P.A."/>
            <person name="Hugenholtz P."/>
        </authorList>
    </citation>
    <scope>NUCLEOTIDE SEQUENCE</scope>
    <source>
        <strain evidence="1">UBA11222</strain>
    </source>
</reference>
<feature type="binding site" evidence="4">
    <location>
        <position position="447"/>
    </location>
    <ligand>
        <name>thiamine diphosphate</name>
        <dbReference type="ChEBI" id="CHEBI:58937"/>
    </ligand>
</feature>
<feature type="binding site" evidence="4">
    <location>
        <position position="221"/>
    </location>
    <ligand>
        <name>ADP</name>
        <dbReference type="ChEBI" id="CHEBI:456216"/>
    </ligand>
</feature>
<evidence type="ECO:0000313" key="1">
    <source>
        <dbReference type="EMBL" id="HAK63664.1"/>
    </source>
</evidence>
<feature type="binding site" evidence="2 3">
    <location>
        <position position="319"/>
    </location>
    <ligand>
        <name>ADP</name>
        <dbReference type="ChEBI" id="CHEBI:456216"/>
    </ligand>
</feature>
<feature type="binding site" evidence="4">
    <location>
        <position position="472"/>
    </location>
    <ligand>
        <name>thiamine diphosphate</name>
        <dbReference type="ChEBI" id="CHEBI:58937"/>
    </ligand>
</feature>
<feature type="binding site" evidence="2 3">
    <location>
        <position position="318"/>
    </location>
    <ligand>
        <name>ADP</name>
        <dbReference type="ChEBI" id="CHEBI:456216"/>
    </ligand>
</feature>
<feature type="binding site" evidence="4">
    <location>
        <position position="395"/>
    </location>
    <ligand>
        <name>thiamine diphosphate</name>
        <dbReference type="ChEBI" id="CHEBI:58937"/>
    </ligand>
</feature>
<gene>
    <name evidence="1" type="ORF">DCO82_10540</name>
</gene>
<protein>
    <submittedName>
        <fullName evidence="1">Oxalyl-CoA decarboxylase</fullName>
        <ecNumber evidence="1">4.1.1.8</ecNumber>
    </submittedName>
</protein>
<comment type="caution">
    <text evidence="1">The sequence shown here is derived from an EMBL/GenBank/DDBJ whole genome shotgun (WGS) entry which is preliminary data.</text>
</comment>
<feature type="binding site" evidence="2 3">
    <location>
        <position position="472"/>
    </location>
    <ligand>
        <name>Mg(2+)</name>
        <dbReference type="ChEBI" id="CHEBI:18420"/>
    </ligand>
</feature>
<feature type="binding site" evidence="2 3">
    <location>
        <position position="276"/>
    </location>
    <ligand>
        <name>ADP</name>
        <dbReference type="ChEBI" id="CHEBI:456216"/>
    </ligand>
</feature>
<dbReference type="PDB" id="8VZA">
    <property type="method" value="X-ray"/>
    <property type="resolution" value="2.05 A"/>
    <property type="chains" value="A/B/C/D=1-554"/>
</dbReference>
<name>A0ACD6B9U9_9PROT</name>
<evidence type="ECO:0007829" key="4">
    <source>
        <dbReference type="PDB" id="8VZF"/>
    </source>
</evidence>
<reference evidence="2 3" key="2">
    <citation type="journal article" date="2024" name="Commun Chem">
        <title>Revealing reaction intermediates in one-carbon elongation by thiamine diphosphate/CoA-dependent enzyme family.</title>
        <authorList>
            <person name="Kim Y."/>
            <person name="Lee S.H."/>
            <person name="Gade P."/>
            <person name="Nattermann M."/>
            <person name="Maltseva N."/>
            <person name="Endres M."/>
            <person name="Chen J."/>
            <person name="Wichmann P."/>
            <person name="Hu Y."/>
            <person name="Marchal D.G."/>
            <person name="Yoshikuni Y."/>
            <person name="Erb T.J."/>
            <person name="Gonzalez R."/>
            <person name="Michalska K."/>
            <person name="Joachimiak A."/>
        </authorList>
    </citation>
    <scope>X-RAY CRYSTALLOGRAPHY (1.72 ANGSTROMS) OF 1-554 IN COMPLEX WITH ADP; MG(2+) AND THIAMINE DIPHOSPHATE</scope>
</reference>
<dbReference type="PDB" id="8VZF">
    <property type="method" value="X-ray"/>
    <property type="resolution" value="2.36 A"/>
    <property type="chains" value="A/B/C/D=1-554"/>
</dbReference>
<accession>A0A3C0TX30</accession>
<dbReference type="EMBL" id="DMKG01000245">
    <property type="protein sequence ID" value="HAK63664.1"/>
    <property type="molecule type" value="Genomic_DNA"/>
</dbReference>
<feature type="binding site" evidence="2 3">
    <location>
        <position position="474"/>
    </location>
    <ligand>
        <name>Mg(2+)</name>
        <dbReference type="ChEBI" id="CHEBI:18420"/>
    </ligand>
</feature>
<dbReference type="EC" id="4.1.1.8" evidence="1"/>
<feature type="binding site" evidence="2 3">
    <location>
        <position position="241"/>
    </location>
    <ligand>
        <name>ADP</name>
        <dbReference type="ChEBI" id="CHEBI:456216"/>
    </ligand>
</feature>
<organism evidence="1">
    <name type="scientific">Alphaproteobacteria bacterium</name>
    <dbReference type="NCBI Taxonomy" id="1913988"/>
    <lineage>
        <taxon>Bacteria</taxon>
        <taxon>Pseudomonadati</taxon>
        <taxon>Pseudomonadota</taxon>
        <taxon>Alphaproteobacteria</taxon>
    </lineage>
</organism>
<feature type="binding site" evidence="4">
    <location>
        <position position="371"/>
    </location>
    <ligand>
        <name>thiamine diphosphate</name>
        <dbReference type="ChEBI" id="CHEBI:58937"/>
    </ligand>
</feature>